<dbReference type="InterPro" id="IPR036397">
    <property type="entry name" value="RNaseH_sf"/>
</dbReference>
<sequence>MVQAGGGSVIVWGVFTWFALGPLVHVQVKLYGNRYKTLLGDHLQPFMDFSFLDNSGMFQHDNVPSHRTADVQDWFVSMNPIKHLWDVVERAIHIQDPAPRNTRELWAAIETACLNVSQEVFCPLVESMPCQVTALLRARGTLHVIRRVFHDLHHVLIGDILPKTFERMSQSIRTVVRSSLWMVLAAFPLAAHIRLPRRHFADSWSCLPDLIYITRHSSWHQLTSNCPCGNIALVPRGTTELPAGVAQPDRDCDRSGSYNSGPPVTSFGKDFLEGGCPGNGRGDNLLVQGPGSKRRERGRQSMLVRSVREWNVLWEELVSVRGVGKFRKGIGRGVWSGKGDERARHWAVA</sequence>
<keyword evidence="2" id="KW-0472">Membrane</keyword>
<comment type="caution">
    <text evidence="3">The sequence shown here is derived from an EMBL/GenBank/DDBJ whole genome shotgun (WGS) entry which is preliminary data.</text>
</comment>
<keyword evidence="2" id="KW-1133">Transmembrane helix</keyword>
<evidence type="ECO:0000256" key="2">
    <source>
        <dbReference type="SAM" id="Phobius"/>
    </source>
</evidence>
<evidence type="ECO:0000256" key="1">
    <source>
        <dbReference type="SAM" id="MobiDB-lite"/>
    </source>
</evidence>
<keyword evidence="2" id="KW-0812">Transmembrane</keyword>
<feature type="transmembrane region" description="Helical" evidence="2">
    <location>
        <begin position="6"/>
        <end position="26"/>
    </location>
</feature>
<feature type="region of interest" description="Disordered" evidence="1">
    <location>
        <begin position="280"/>
        <end position="299"/>
    </location>
</feature>
<gene>
    <name evidence="3" type="ORF">PR048_026546</name>
</gene>
<organism evidence="3 4">
    <name type="scientific">Dryococelus australis</name>
    <dbReference type="NCBI Taxonomy" id="614101"/>
    <lineage>
        <taxon>Eukaryota</taxon>
        <taxon>Metazoa</taxon>
        <taxon>Ecdysozoa</taxon>
        <taxon>Arthropoda</taxon>
        <taxon>Hexapoda</taxon>
        <taxon>Insecta</taxon>
        <taxon>Pterygota</taxon>
        <taxon>Neoptera</taxon>
        <taxon>Polyneoptera</taxon>
        <taxon>Phasmatodea</taxon>
        <taxon>Verophasmatodea</taxon>
        <taxon>Anareolatae</taxon>
        <taxon>Phasmatidae</taxon>
        <taxon>Eurycanthinae</taxon>
        <taxon>Dryococelus</taxon>
    </lineage>
</organism>
<keyword evidence="4" id="KW-1185">Reference proteome</keyword>
<feature type="transmembrane region" description="Helical" evidence="2">
    <location>
        <begin position="175"/>
        <end position="193"/>
    </location>
</feature>
<evidence type="ECO:0000313" key="4">
    <source>
        <dbReference type="Proteomes" id="UP001159363"/>
    </source>
</evidence>
<name>A0ABQ9GLP0_9NEOP</name>
<accession>A0ABQ9GLP0</accession>
<dbReference type="Proteomes" id="UP001159363">
    <property type="component" value="Chromosome 10"/>
</dbReference>
<dbReference type="Gene3D" id="3.30.420.10">
    <property type="entry name" value="Ribonuclease H-like superfamily/Ribonuclease H"/>
    <property type="match status" value="1"/>
</dbReference>
<reference evidence="3 4" key="1">
    <citation type="submission" date="2023-02" db="EMBL/GenBank/DDBJ databases">
        <title>LHISI_Scaffold_Assembly.</title>
        <authorList>
            <person name="Stuart O.P."/>
            <person name="Cleave R."/>
            <person name="Magrath M.J.L."/>
            <person name="Mikheyev A.S."/>
        </authorList>
    </citation>
    <scope>NUCLEOTIDE SEQUENCE [LARGE SCALE GENOMIC DNA]</scope>
    <source>
        <strain evidence="3">Daus_M_001</strain>
        <tissue evidence="3">Leg muscle</tissue>
    </source>
</reference>
<dbReference type="EMBL" id="JARBHB010000011">
    <property type="protein sequence ID" value="KAJ8872930.1"/>
    <property type="molecule type" value="Genomic_DNA"/>
</dbReference>
<protein>
    <recommendedName>
        <fullName evidence="5">Transposase</fullName>
    </recommendedName>
</protein>
<evidence type="ECO:0008006" key="5">
    <source>
        <dbReference type="Google" id="ProtNLM"/>
    </source>
</evidence>
<evidence type="ECO:0000313" key="3">
    <source>
        <dbReference type="EMBL" id="KAJ8872930.1"/>
    </source>
</evidence>
<proteinExistence type="predicted"/>